<protein>
    <submittedName>
        <fullName evidence="3">Serine-protein kinase RsbW</fullName>
        <ecNumber evidence="3">2.7.11.1</ecNumber>
    </submittedName>
</protein>
<dbReference type="OrthoDB" id="9792240at2"/>
<reference evidence="4" key="1">
    <citation type="submission" date="2017-02" db="EMBL/GenBank/DDBJ databases">
        <title>Comparative genomics and description of representatives of a novel lineage of planctomycetes thriving in anoxic sediments.</title>
        <authorList>
            <person name="Spring S."/>
            <person name="Bunk B."/>
            <person name="Sproer C."/>
            <person name="Klenk H.-P."/>
        </authorList>
    </citation>
    <scope>NUCLEOTIDE SEQUENCE [LARGE SCALE GENOMIC DNA]</scope>
    <source>
        <strain evidence="4">L21-RPul-D3</strain>
    </source>
</reference>
<dbReference type="Proteomes" id="UP000188273">
    <property type="component" value="Chromosome"/>
</dbReference>
<dbReference type="STRING" id="1940790.L21SP3_01000"/>
<dbReference type="PANTHER" id="PTHR35526:SF3">
    <property type="entry name" value="ANTI-SIGMA-F FACTOR RSBW"/>
    <property type="match status" value="1"/>
</dbReference>
<evidence type="ECO:0000313" key="4">
    <source>
        <dbReference type="Proteomes" id="UP000188273"/>
    </source>
</evidence>
<dbReference type="PANTHER" id="PTHR35526">
    <property type="entry name" value="ANTI-SIGMA-F FACTOR RSBW-RELATED"/>
    <property type="match status" value="1"/>
</dbReference>
<sequence length="132" mass="14852">MEKSETLCVSYPAQTQQLCDKIFAAADSELSSDTIWWLRLAVAEALNNAIVHGNKRDPAKKVTVNFSWTDKSFSVTVTDQGEGFERENLIDPTAEENLNKTTGRGVYIIKYVMDDVQYNEKGNSVTLTKYFS</sequence>
<evidence type="ECO:0000256" key="1">
    <source>
        <dbReference type="ARBA" id="ARBA00022527"/>
    </source>
</evidence>
<evidence type="ECO:0000313" key="3">
    <source>
        <dbReference type="EMBL" id="AQQ09199.1"/>
    </source>
</evidence>
<keyword evidence="4" id="KW-1185">Reference proteome</keyword>
<keyword evidence="3" id="KW-0808">Transferase</keyword>
<accession>A0A1Q2HP11</accession>
<dbReference type="Pfam" id="PF13581">
    <property type="entry name" value="HATPase_c_2"/>
    <property type="match status" value="1"/>
</dbReference>
<dbReference type="KEGG" id="pbu:L21SP3_01000"/>
<dbReference type="AlphaFoldDB" id="A0A1Q2HP11"/>
<dbReference type="CDD" id="cd16936">
    <property type="entry name" value="HATPase_RsbW-like"/>
    <property type="match status" value="1"/>
</dbReference>
<name>A0A1Q2HP11_9BACT</name>
<dbReference type="SUPFAM" id="SSF55874">
    <property type="entry name" value="ATPase domain of HSP90 chaperone/DNA topoisomerase II/histidine kinase"/>
    <property type="match status" value="1"/>
</dbReference>
<keyword evidence="1" id="KW-0723">Serine/threonine-protein kinase</keyword>
<organism evidence="3 4">
    <name type="scientific">Sedimentisphaera cyanobacteriorum</name>
    <dbReference type="NCBI Taxonomy" id="1940790"/>
    <lineage>
        <taxon>Bacteria</taxon>
        <taxon>Pseudomonadati</taxon>
        <taxon>Planctomycetota</taxon>
        <taxon>Phycisphaerae</taxon>
        <taxon>Sedimentisphaerales</taxon>
        <taxon>Sedimentisphaeraceae</taxon>
        <taxon>Sedimentisphaera</taxon>
    </lineage>
</organism>
<evidence type="ECO:0000259" key="2">
    <source>
        <dbReference type="Pfam" id="PF13581"/>
    </source>
</evidence>
<dbReference type="InterPro" id="IPR003594">
    <property type="entry name" value="HATPase_dom"/>
</dbReference>
<dbReference type="EMBL" id="CP019633">
    <property type="protein sequence ID" value="AQQ09199.1"/>
    <property type="molecule type" value="Genomic_DNA"/>
</dbReference>
<dbReference type="InterPro" id="IPR050267">
    <property type="entry name" value="Anti-sigma-factor_SerPK"/>
</dbReference>
<gene>
    <name evidence="3" type="primary">rsbW</name>
    <name evidence="3" type="ORF">L21SP3_01000</name>
</gene>
<dbReference type="GO" id="GO:0004674">
    <property type="term" value="F:protein serine/threonine kinase activity"/>
    <property type="evidence" value="ECO:0007669"/>
    <property type="project" value="UniProtKB-KW"/>
</dbReference>
<dbReference type="EC" id="2.7.11.1" evidence="3"/>
<keyword evidence="3" id="KW-0418">Kinase</keyword>
<dbReference type="InterPro" id="IPR036890">
    <property type="entry name" value="HATPase_C_sf"/>
</dbReference>
<proteinExistence type="predicted"/>
<feature type="domain" description="Histidine kinase/HSP90-like ATPase" evidence="2">
    <location>
        <begin position="12"/>
        <end position="129"/>
    </location>
</feature>
<dbReference type="RefSeq" id="WP_077539726.1">
    <property type="nucleotide sequence ID" value="NZ_CP019633.1"/>
</dbReference>
<dbReference type="Gene3D" id="3.30.565.10">
    <property type="entry name" value="Histidine kinase-like ATPase, C-terminal domain"/>
    <property type="match status" value="1"/>
</dbReference>